<proteinExistence type="predicted"/>
<dbReference type="SUPFAM" id="SSF54593">
    <property type="entry name" value="Glyoxalase/Bleomycin resistance protein/Dihydroxybiphenyl dioxygenase"/>
    <property type="match status" value="1"/>
</dbReference>
<evidence type="ECO:0000313" key="3">
    <source>
        <dbReference type="Proteomes" id="UP000235803"/>
    </source>
</evidence>
<gene>
    <name evidence="2" type="ORF">C1H69_06940</name>
</gene>
<sequence>MSGVLDHLVINTKFDTDAVFDIFQALGFTLSPRGYHSLGSINHVIVFPQSYLELVGLPVGGERLRQEILDSPIGIDGLVMASDDPEKTRNTLLEKGFDVQPVQRFSRLVDLEEGERMASFATVRLAPNSFAAGRVYFCHHVTPELVWRSAWMDHANGVEAIVGLTIVSESPSSTRARYAKLGDFDESFQIDIIDASTFHERFGSLAIYAGDRREHFAAITLRTASPSTLRDRASSQGLPHWMDKDGHRLVIALPQQATLLEILS</sequence>
<dbReference type="InterPro" id="IPR025870">
    <property type="entry name" value="Glyoxalase-like_dom"/>
</dbReference>
<dbReference type="PANTHER" id="PTHR40265">
    <property type="entry name" value="BLL2707 PROTEIN"/>
    <property type="match status" value="1"/>
</dbReference>
<accession>A0A2N7U6Q8</accession>
<feature type="domain" description="Glyoxalase-like" evidence="1">
    <location>
        <begin position="5"/>
        <end position="181"/>
    </location>
</feature>
<evidence type="ECO:0000313" key="2">
    <source>
        <dbReference type="EMBL" id="PMR76109.1"/>
    </source>
</evidence>
<dbReference type="Gene3D" id="3.10.180.10">
    <property type="entry name" value="2,3-Dihydroxybiphenyl 1,2-Dioxygenase, domain 1"/>
    <property type="match status" value="1"/>
</dbReference>
<protein>
    <submittedName>
        <fullName evidence="2">VOC family protein</fullName>
    </submittedName>
</protein>
<name>A0A2N7U6Q8_9GAMM</name>
<keyword evidence="3" id="KW-1185">Reference proteome</keyword>
<evidence type="ECO:0000259" key="1">
    <source>
        <dbReference type="Pfam" id="PF13468"/>
    </source>
</evidence>
<organism evidence="2 3">
    <name type="scientific">Billgrantia endophytica</name>
    <dbReference type="NCBI Taxonomy" id="2033802"/>
    <lineage>
        <taxon>Bacteria</taxon>
        <taxon>Pseudomonadati</taxon>
        <taxon>Pseudomonadota</taxon>
        <taxon>Gammaproteobacteria</taxon>
        <taxon>Oceanospirillales</taxon>
        <taxon>Halomonadaceae</taxon>
        <taxon>Billgrantia</taxon>
    </lineage>
</organism>
<comment type="caution">
    <text evidence="2">The sequence shown here is derived from an EMBL/GenBank/DDBJ whole genome shotgun (WGS) entry which is preliminary data.</text>
</comment>
<reference evidence="2 3" key="1">
    <citation type="submission" date="2018-01" db="EMBL/GenBank/DDBJ databases">
        <title>Halomonas endophytica sp. nov., isolated from storage liquid in the stems of Populus euphratica.</title>
        <authorList>
            <person name="Chen C."/>
        </authorList>
    </citation>
    <scope>NUCLEOTIDE SEQUENCE [LARGE SCALE GENOMIC DNA]</scope>
    <source>
        <strain evidence="2 3">MC28</strain>
    </source>
</reference>
<dbReference type="Proteomes" id="UP000235803">
    <property type="component" value="Unassembled WGS sequence"/>
</dbReference>
<dbReference type="OrthoDB" id="9812467at2"/>
<dbReference type="Pfam" id="PF13468">
    <property type="entry name" value="Glyoxalase_3"/>
    <property type="match status" value="1"/>
</dbReference>
<dbReference type="InterPro" id="IPR029068">
    <property type="entry name" value="Glyas_Bleomycin-R_OHBP_Dase"/>
</dbReference>
<dbReference type="PANTHER" id="PTHR40265:SF1">
    <property type="entry name" value="GLYOXALASE-LIKE DOMAIN-CONTAINING PROTEIN"/>
    <property type="match status" value="1"/>
</dbReference>
<dbReference type="EMBL" id="PNRF01000013">
    <property type="protein sequence ID" value="PMR76109.1"/>
    <property type="molecule type" value="Genomic_DNA"/>
</dbReference>
<dbReference type="AlphaFoldDB" id="A0A2N7U6Q8"/>
<dbReference type="RefSeq" id="WP_102652682.1">
    <property type="nucleotide sequence ID" value="NZ_PNRF01000013.1"/>
</dbReference>